<dbReference type="PANTHER" id="PTHR35011:SF2">
    <property type="entry name" value="2,3-DIKETO-L-GULONATE TRAP TRANSPORTER SMALL PERMEASE PROTEIN YIAM"/>
    <property type="match status" value="1"/>
</dbReference>
<evidence type="ECO:0000256" key="4">
    <source>
        <dbReference type="ARBA" id="ARBA00022519"/>
    </source>
</evidence>
<sequence length="161" mass="16827">MAKRFHSLLTKTLSVMLAALLVAMTMLEIVQVIMRYFAGSGFVWTGDVTVILMQSLAWIGAPALWLMRGHIAVELISGSGKGRASALALVVDAGIVAGGAALLYYGQDALAAFANIDIPSLGTTGDIKYYPMMAGALLLVIAGLLNLATGSRYTSASDQTS</sequence>
<comment type="subcellular location">
    <subcellularLocation>
        <location evidence="1 9">Cell inner membrane</location>
        <topology evidence="1 9">Multi-pass membrane protein</topology>
    </subcellularLocation>
</comment>
<evidence type="ECO:0000313" key="12">
    <source>
        <dbReference type="Proteomes" id="UP001196509"/>
    </source>
</evidence>
<comment type="function">
    <text evidence="9">Part of the tripartite ATP-independent periplasmic (TRAP) transport system.</text>
</comment>
<dbReference type="GO" id="GO:0015740">
    <property type="term" value="P:C4-dicarboxylate transport"/>
    <property type="evidence" value="ECO:0007669"/>
    <property type="project" value="TreeGrafter"/>
</dbReference>
<keyword evidence="3" id="KW-1003">Cell membrane</keyword>
<evidence type="ECO:0000256" key="8">
    <source>
        <dbReference type="ARBA" id="ARBA00038436"/>
    </source>
</evidence>
<keyword evidence="12" id="KW-1185">Reference proteome</keyword>
<keyword evidence="2 9" id="KW-0813">Transport</keyword>
<name>A0AAE2ZP37_9HYPH</name>
<keyword evidence="4 9" id="KW-0997">Cell inner membrane</keyword>
<dbReference type="InterPro" id="IPR007387">
    <property type="entry name" value="TRAP_DctQ"/>
</dbReference>
<dbReference type="Proteomes" id="UP001196509">
    <property type="component" value="Unassembled WGS sequence"/>
</dbReference>
<dbReference type="EMBL" id="JAICBX010000002">
    <property type="protein sequence ID" value="MBW8637858.1"/>
    <property type="molecule type" value="Genomic_DNA"/>
</dbReference>
<dbReference type="AlphaFoldDB" id="A0AAE2ZP37"/>
<evidence type="ECO:0000256" key="7">
    <source>
        <dbReference type="ARBA" id="ARBA00023136"/>
    </source>
</evidence>
<dbReference type="GO" id="GO:0005886">
    <property type="term" value="C:plasma membrane"/>
    <property type="evidence" value="ECO:0007669"/>
    <property type="project" value="UniProtKB-SubCell"/>
</dbReference>
<feature type="transmembrane region" description="Helical" evidence="9">
    <location>
        <begin position="43"/>
        <end position="66"/>
    </location>
</feature>
<proteinExistence type="inferred from homology"/>
<reference evidence="11" key="1">
    <citation type="submission" date="2021-08" db="EMBL/GenBank/DDBJ databases">
        <title>Hoeflea bacterium WL0058 sp. nov., isolated from the sediment.</title>
        <authorList>
            <person name="Wang L."/>
            <person name="Zhang D."/>
        </authorList>
    </citation>
    <scope>NUCLEOTIDE SEQUENCE</scope>
    <source>
        <strain evidence="11">WL0058</strain>
    </source>
</reference>
<keyword evidence="5 9" id="KW-0812">Transmembrane</keyword>
<evidence type="ECO:0000313" key="11">
    <source>
        <dbReference type="EMBL" id="MBW8637858.1"/>
    </source>
</evidence>
<evidence type="ECO:0000256" key="2">
    <source>
        <dbReference type="ARBA" id="ARBA00022448"/>
    </source>
</evidence>
<dbReference type="GO" id="GO:0022857">
    <property type="term" value="F:transmembrane transporter activity"/>
    <property type="evidence" value="ECO:0007669"/>
    <property type="project" value="UniProtKB-UniRule"/>
</dbReference>
<evidence type="ECO:0000259" key="10">
    <source>
        <dbReference type="Pfam" id="PF04290"/>
    </source>
</evidence>
<feature type="transmembrane region" description="Helical" evidence="9">
    <location>
        <begin position="129"/>
        <end position="148"/>
    </location>
</feature>
<comment type="similarity">
    <text evidence="8 9">Belongs to the TRAP transporter small permease family.</text>
</comment>
<protein>
    <recommendedName>
        <fullName evidence="9">TRAP transporter small permease protein</fullName>
    </recommendedName>
</protein>
<evidence type="ECO:0000256" key="5">
    <source>
        <dbReference type="ARBA" id="ARBA00022692"/>
    </source>
</evidence>
<dbReference type="RefSeq" id="WP_220228531.1">
    <property type="nucleotide sequence ID" value="NZ_JAICBX010000002.1"/>
</dbReference>
<comment type="caution">
    <text evidence="11">The sequence shown here is derived from an EMBL/GenBank/DDBJ whole genome shotgun (WGS) entry which is preliminary data.</text>
</comment>
<keyword evidence="7 9" id="KW-0472">Membrane</keyword>
<evidence type="ECO:0000256" key="9">
    <source>
        <dbReference type="RuleBase" id="RU369079"/>
    </source>
</evidence>
<dbReference type="InterPro" id="IPR055348">
    <property type="entry name" value="DctQ"/>
</dbReference>
<evidence type="ECO:0000256" key="6">
    <source>
        <dbReference type="ARBA" id="ARBA00022989"/>
    </source>
</evidence>
<evidence type="ECO:0000256" key="3">
    <source>
        <dbReference type="ARBA" id="ARBA00022475"/>
    </source>
</evidence>
<evidence type="ECO:0000256" key="1">
    <source>
        <dbReference type="ARBA" id="ARBA00004429"/>
    </source>
</evidence>
<organism evidence="11 12">
    <name type="scientific">Flavimaribacter sediminis</name>
    <dbReference type="NCBI Taxonomy" id="2865987"/>
    <lineage>
        <taxon>Bacteria</taxon>
        <taxon>Pseudomonadati</taxon>
        <taxon>Pseudomonadota</taxon>
        <taxon>Alphaproteobacteria</taxon>
        <taxon>Hyphomicrobiales</taxon>
        <taxon>Rhizobiaceae</taxon>
        <taxon>Flavimaribacter</taxon>
    </lineage>
</organism>
<accession>A0AAE2ZP37</accession>
<keyword evidence="6 9" id="KW-1133">Transmembrane helix</keyword>
<gene>
    <name evidence="11" type="ORF">K1W69_11725</name>
</gene>
<feature type="transmembrane region" description="Helical" evidence="9">
    <location>
        <begin position="86"/>
        <end position="105"/>
    </location>
</feature>
<dbReference type="PANTHER" id="PTHR35011">
    <property type="entry name" value="2,3-DIKETO-L-GULONATE TRAP TRANSPORTER SMALL PERMEASE PROTEIN YIAM"/>
    <property type="match status" value="1"/>
</dbReference>
<feature type="domain" description="Tripartite ATP-independent periplasmic transporters DctQ component" evidence="10">
    <location>
        <begin position="24"/>
        <end position="149"/>
    </location>
</feature>
<dbReference type="Pfam" id="PF04290">
    <property type="entry name" value="DctQ"/>
    <property type="match status" value="1"/>
</dbReference>
<feature type="transmembrane region" description="Helical" evidence="9">
    <location>
        <begin position="12"/>
        <end position="37"/>
    </location>
</feature>
<comment type="subunit">
    <text evidence="9">The complex comprises the extracytoplasmic solute receptor protein and the two transmembrane proteins.</text>
</comment>